<evidence type="ECO:0000313" key="3">
    <source>
        <dbReference type="Proteomes" id="UP000295238"/>
    </source>
</evidence>
<dbReference type="Proteomes" id="UP000295238">
    <property type="component" value="Unassembled WGS sequence"/>
</dbReference>
<reference evidence="2 3" key="1">
    <citation type="submission" date="2019-03" db="EMBL/GenBank/DDBJ databases">
        <title>Rhizobium sp. nov., an bacterium isolated from biocrust in Mu Us Desert.</title>
        <authorList>
            <person name="Lixiong L."/>
        </authorList>
    </citation>
    <scope>NUCLEOTIDE SEQUENCE [LARGE SCALE GENOMIC DNA]</scope>
    <source>
        <strain evidence="2 3">SPY-1</strain>
    </source>
</reference>
<keyword evidence="1" id="KW-1133">Transmembrane helix</keyword>
<comment type="caution">
    <text evidence="2">The sequence shown here is derived from an EMBL/GenBank/DDBJ whole genome shotgun (WGS) entry which is preliminary data.</text>
</comment>
<organism evidence="2 3">
    <name type="scientific">Rhizobium deserti</name>
    <dbReference type="NCBI Taxonomy" id="2547961"/>
    <lineage>
        <taxon>Bacteria</taxon>
        <taxon>Pseudomonadati</taxon>
        <taxon>Pseudomonadota</taxon>
        <taxon>Alphaproteobacteria</taxon>
        <taxon>Hyphomicrobiales</taxon>
        <taxon>Rhizobiaceae</taxon>
        <taxon>Rhizobium/Agrobacterium group</taxon>
        <taxon>Rhizobium</taxon>
    </lineage>
</organism>
<proteinExistence type="predicted"/>
<protein>
    <submittedName>
        <fullName evidence="2">Uncharacterized protein</fullName>
    </submittedName>
</protein>
<name>A0A4R5UB42_9HYPH</name>
<sequence length="135" mass="14061">MPYYLVTHTSLIEALDEATAASAAMENLRVAEKIPLTVKLDDEHITHIVVSQRPDDRPGLEGDGAVEGTGLSDLGAVAQKTAPPAGYHRLPINAKITVLLVACLSLGLVSGLILSQLSFESGHDACAACKDSSGV</sequence>
<accession>A0A4R5UB42</accession>
<dbReference type="OrthoDB" id="8368896at2"/>
<gene>
    <name evidence="2" type="ORF">E2F50_19415</name>
</gene>
<keyword evidence="3" id="KW-1185">Reference proteome</keyword>
<dbReference type="AlphaFoldDB" id="A0A4R5UB42"/>
<feature type="transmembrane region" description="Helical" evidence="1">
    <location>
        <begin position="96"/>
        <end position="114"/>
    </location>
</feature>
<evidence type="ECO:0000313" key="2">
    <source>
        <dbReference type="EMBL" id="TDK31833.1"/>
    </source>
</evidence>
<keyword evidence="1" id="KW-0812">Transmembrane</keyword>
<dbReference type="RefSeq" id="WP_133317834.1">
    <property type="nucleotide sequence ID" value="NZ_SMTL01000006.1"/>
</dbReference>
<evidence type="ECO:0000256" key="1">
    <source>
        <dbReference type="SAM" id="Phobius"/>
    </source>
</evidence>
<keyword evidence="1" id="KW-0472">Membrane</keyword>
<dbReference type="EMBL" id="SMTL01000006">
    <property type="protein sequence ID" value="TDK31833.1"/>
    <property type="molecule type" value="Genomic_DNA"/>
</dbReference>